<evidence type="ECO:0000256" key="5">
    <source>
        <dbReference type="ARBA" id="ARBA00022573"/>
    </source>
</evidence>
<protein>
    <recommendedName>
        <fullName evidence="9">Cobalamin biosynthesis protein CobD</fullName>
    </recommendedName>
</protein>
<evidence type="ECO:0000256" key="6">
    <source>
        <dbReference type="ARBA" id="ARBA00022692"/>
    </source>
</evidence>
<comment type="function">
    <text evidence="9">Converts cobyric acid to cobinamide by the addition of aminopropanol on the F carboxylic group.</text>
</comment>
<keyword evidence="7 9" id="KW-1133">Transmembrane helix</keyword>
<dbReference type="GO" id="GO:0009236">
    <property type="term" value="P:cobalamin biosynthetic process"/>
    <property type="evidence" value="ECO:0007669"/>
    <property type="project" value="UniProtKB-UniRule"/>
</dbReference>
<organism evidence="10 11">
    <name type="scientific">Isoalcanivorax pacificus W11-5</name>
    <dbReference type="NCBI Taxonomy" id="391936"/>
    <lineage>
        <taxon>Bacteria</taxon>
        <taxon>Pseudomonadati</taxon>
        <taxon>Pseudomonadota</taxon>
        <taxon>Gammaproteobacteria</taxon>
        <taxon>Oceanospirillales</taxon>
        <taxon>Alcanivoracaceae</taxon>
        <taxon>Isoalcanivorax</taxon>
    </lineage>
</organism>
<dbReference type="GO" id="GO:0005886">
    <property type="term" value="C:plasma membrane"/>
    <property type="evidence" value="ECO:0007669"/>
    <property type="project" value="UniProtKB-SubCell"/>
</dbReference>
<evidence type="ECO:0000256" key="4">
    <source>
        <dbReference type="ARBA" id="ARBA00022475"/>
    </source>
</evidence>
<accession>A0A0B4XRE6</accession>
<dbReference type="PANTHER" id="PTHR34308">
    <property type="entry name" value="COBALAMIN BIOSYNTHESIS PROTEIN CBIB"/>
    <property type="match status" value="1"/>
</dbReference>
<evidence type="ECO:0000256" key="3">
    <source>
        <dbReference type="ARBA" id="ARBA00006263"/>
    </source>
</evidence>
<dbReference type="GO" id="GO:0015420">
    <property type="term" value="F:ABC-type vitamin B12 transporter activity"/>
    <property type="evidence" value="ECO:0007669"/>
    <property type="project" value="UniProtKB-UniRule"/>
</dbReference>
<feature type="transmembrane region" description="Helical" evidence="9">
    <location>
        <begin position="12"/>
        <end position="32"/>
    </location>
</feature>
<dbReference type="HAMAP" id="MF_00024">
    <property type="entry name" value="CobD_CbiB"/>
    <property type="match status" value="1"/>
</dbReference>
<comment type="pathway">
    <text evidence="2 9">Cofactor biosynthesis; adenosylcobalamin biosynthesis.</text>
</comment>
<keyword evidence="4 9" id="KW-1003">Cell membrane</keyword>
<keyword evidence="5 9" id="KW-0169">Cobalamin biosynthesis</keyword>
<dbReference type="STRING" id="391936.S7S_16795"/>
<reference evidence="10 11" key="1">
    <citation type="journal article" date="2012" name="J. Bacteriol.">
        <title>Genome sequence of an alkane-degrading bacterium, Alcanivorax pacificus type strain W11-5, isolated from deep sea sediment.</title>
        <authorList>
            <person name="Lai Q."/>
            <person name="Shao Z."/>
        </authorList>
    </citation>
    <scope>NUCLEOTIDE SEQUENCE [LARGE SCALE GENOMIC DNA]</scope>
    <source>
        <strain evidence="10 11">W11-5</strain>
    </source>
</reference>
<comment type="subcellular location">
    <subcellularLocation>
        <location evidence="1 9">Cell membrane</location>
        <topology evidence="1 9">Multi-pass membrane protein</topology>
    </subcellularLocation>
</comment>
<dbReference type="InterPro" id="IPR004485">
    <property type="entry name" value="Cobalamin_biosynth_CobD/CbiB"/>
</dbReference>
<dbReference type="NCBIfam" id="TIGR00380">
    <property type="entry name" value="cobal_cbiB"/>
    <property type="match status" value="1"/>
</dbReference>
<dbReference type="UniPathway" id="UPA00148"/>
<keyword evidence="11" id="KW-1185">Reference proteome</keyword>
<evidence type="ECO:0000256" key="7">
    <source>
        <dbReference type="ARBA" id="ARBA00022989"/>
    </source>
</evidence>
<evidence type="ECO:0000256" key="1">
    <source>
        <dbReference type="ARBA" id="ARBA00004651"/>
    </source>
</evidence>
<evidence type="ECO:0000256" key="2">
    <source>
        <dbReference type="ARBA" id="ARBA00004953"/>
    </source>
</evidence>
<dbReference type="KEGG" id="apac:S7S_16795"/>
<keyword evidence="8 9" id="KW-0472">Membrane</keyword>
<evidence type="ECO:0000256" key="9">
    <source>
        <dbReference type="HAMAP-Rule" id="MF_00024"/>
    </source>
</evidence>
<comment type="similarity">
    <text evidence="3 9">Belongs to the CobD/CbiB family.</text>
</comment>
<gene>
    <name evidence="9" type="primary">cobD</name>
    <name evidence="10" type="ORF">S7S_16795</name>
</gene>
<dbReference type="Pfam" id="PF03186">
    <property type="entry name" value="CobD_Cbib"/>
    <property type="match status" value="1"/>
</dbReference>
<evidence type="ECO:0000313" key="10">
    <source>
        <dbReference type="EMBL" id="AJD49771.1"/>
    </source>
</evidence>
<name>A0A0B4XRE6_9GAMM</name>
<dbReference type="HOGENOM" id="CLU_054212_1_0_6"/>
<dbReference type="EMBL" id="CP004387">
    <property type="protein sequence ID" value="AJD49771.1"/>
    <property type="molecule type" value="Genomic_DNA"/>
</dbReference>
<feature type="transmembrane region" description="Helical" evidence="9">
    <location>
        <begin position="111"/>
        <end position="133"/>
    </location>
</feature>
<dbReference type="PANTHER" id="PTHR34308:SF1">
    <property type="entry name" value="COBALAMIN BIOSYNTHESIS PROTEIN CBIB"/>
    <property type="match status" value="1"/>
</dbReference>
<dbReference type="GO" id="GO:0048472">
    <property type="term" value="F:threonine-phosphate decarboxylase activity"/>
    <property type="evidence" value="ECO:0007669"/>
    <property type="project" value="InterPro"/>
</dbReference>
<proteinExistence type="inferred from homology"/>
<dbReference type="AlphaFoldDB" id="A0A0B4XRE6"/>
<evidence type="ECO:0000313" key="11">
    <source>
        <dbReference type="Proteomes" id="UP000006764"/>
    </source>
</evidence>
<evidence type="ECO:0000256" key="8">
    <source>
        <dbReference type="ARBA" id="ARBA00023136"/>
    </source>
</evidence>
<comment type="caution">
    <text evidence="9">Lacks conserved residue(s) required for the propagation of feature annotation.</text>
</comment>
<keyword evidence="6 9" id="KW-0812">Transmembrane</keyword>
<dbReference type="Proteomes" id="UP000006764">
    <property type="component" value="Chromosome"/>
</dbReference>
<sequence length="265" mass="28419">MLNPSGRGTVPAGLLAAGLAVAPWVLLAMWLLAVLPVWAGWVLSVSGLYLAIALRSLREHARAVSLPLQAGDLLRAREQVARIVSRDTRALDAEGVARAATESVLENGADALFASLFWFLVAGLPGVVAHRLINTLDAMWGYRTPRYLAFGRVAARLDDLLNWVPARLTALGYALAGDTARALRCWRRQAPHWKSPNAGPVMAAGAGALGLQLGGVAIYHGEQQKRPLLGEGATPDAHAPLAAIRLVQRSLWCWLLATLMLAVWL</sequence>